<feature type="compositionally biased region" description="Low complexity" evidence="1">
    <location>
        <begin position="87"/>
        <end position="101"/>
    </location>
</feature>
<proteinExistence type="predicted"/>
<sequence>MDHKKKKKKRQRVSGKENEGNQAASCKFTDEKDQRNLRNLSMAFSSVSLEEVHTAYEEAKGDPDVAAVILANVVESAAREDQSTTCSSSSGNDNVGSSSSSFASEAFGDANEFPQVGFNRKSKPNSKKVIAAAGTVSTVLSKDYVRSTPKKGPSKLNGFREESLNRREAEQFLCSMLGEECELSLAVVSDVLGQCGDELEKALDVLLELSATSKEHGHGGYESAIREDALYLPESNDHLTDRTFASNFHSSEFKGNPRFTGNHCRDPSEVTGSSESHISTEMEYLKSELPQQLLESLFNMPTPKAAEREPSTMNWRNVVKKMTSLSQNSEPGDGEQKPLHAKGDEYLALRATAKQHWDSMKSYYQKATTAFANGEKEHAAYLSEQGRLQNKMAREADEKASLDIFTARNNSIENVITIDLHGQHVKQAMKLLKLHLLFGAYVRSVRSFKVITGSGSHGLGKSKVKSSVINLLKKEGIAWSEVNQGMLFVRLEGQRDFGFLDSDSDGE</sequence>
<dbReference type="InterPro" id="IPR055319">
    <property type="entry name" value="At5g58720-like"/>
</dbReference>
<dbReference type="SMART" id="SM01162">
    <property type="entry name" value="DUF1771"/>
    <property type="match status" value="1"/>
</dbReference>
<reference evidence="3 4" key="1">
    <citation type="journal article" date="2015" name="Proc. Natl. Acad. Sci. U.S.A.">
        <title>The resurrection genome of Boea hygrometrica: A blueprint for survival of dehydration.</title>
        <authorList>
            <person name="Xiao L."/>
            <person name="Yang G."/>
            <person name="Zhang L."/>
            <person name="Yang X."/>
            <person name="Zhao S."/>
            <person name="Ji Z."/>
            <person name="Zhou Q."/>
            <person name="Hu M."/>
            <person name="Wang Y."/>
            <person name="Chen M."/>
            <person name="Xu Y."/>
            <person name="Jin H."/>
            <person name="Xiao X."/>
            <person name="Hu G."/>
            <person name="Bao F."/>
            <person name="Hu Y."/>
            <person name="Wan P."/>
            <person name="Li L."/>
            <person name="Deng X."/>
            <person name="Kuang T."/>
            <person name="Xiang C."/>
            <person name="Zhu J.K."/>
            <person name="Oliver M.J."/>
            <person name="He Y."/>
        </authorList>
    </citation>
    <scope>NUCLEOTIDE SEQUENCE [LARGE SCALE GENOMIC DNA]</scope>
    <source>
        <strain evidence="4">cv. XS01</strain>
    </source>
</reference>
<dbReference type="Proteomes" id="UP000250235">
    <property type="component" value="Unassembled WGS sequence"/>
</dbReference>
<dbReference type="Pfam" id="PF01713">
    <property type="entry name" value="Smr"/>
    <property type="match status" value="1"/>
</dbReference>
<dbReference type="SUPFAM" id="SSF160443">
    <property type="entry name" value="SMR domain-like"/>
    <property type="match status" value="1"/>
</dbReference>
<dbReference type="EMBL" id="KV011838">
    <property type="protein sequence ID" value="KZV25748.1"/>
    <property type="molecule type" value="Genomic_DNA"/>
</dbReference>
<dbReference type="PANTHER" id="PTHR47676:SF1">
    <property type="entry name" value="SMR DOMAIN-CONTAINING PROTEIN"/>
    <property type="match status" value="1"/>
</dbReference>
<dbReference type="InterPro" id="IPR013899">
    <property type="entry name" value="DUF1771"/>
</dbReference>
<dbReference type="Gene3D" id="3.30.1370.110">
    <property type="match status" value="1"/>
</dbReference>
<gene>
    <name evidence="3" type="ORF">F511_04809</name>
</gene>
<dbReference type="SMART" id="SM00463">
    <property type="entry name" value="SMR"/>
    <property type="match status" value="1"/>
</dbReference>
<evidence type="ECO:0000313" key="3">
    <source>
        <dbReference type="EMBL" id="KZV25748.1"/>
    </source>
</evidence>
<feature type="region of interest" description="Disordered" evidence="1">
    <location>
        <begin position="1"/>
        <end position="32"/>
    </location>
</feature>
<dbReference type="Pfam" id="PF24767">
    <property type="entry name" value="UBA_At5g58720"/>
    <property type="match status" value="1"/>
</dbReference>
<dbReference type="InterPro" id="IPR036063">
    <property type="entry name" value="Smr_dom_sf"/>
</dbReference>
<feature type="compositionally biased region" description="Basic residues" evidence="1">
    <location>
        <begin position="1"/>
        <end position="13"/>
    </location>
</feature>
<dbReference type="Pfam" id="PF08590">
    <property type="entry name" value="DUF1771"/>
    <property type="match status" value="1"/>
</dbReference>
<feature type="domain" description="Smr" evidence="2">
    <location>
        <begin position="418"/>
        <end position="492"/>
    </location>
</feature>
<evidence type="ECO:0000259" key="2">
    <source>
        <dbReference type="PROSITE" id="PS50828"/>
    </source>
</evidence>
<dbReference type="InterPro" id="IPR002625">
    <property type="entry name" value="Smr_dom"/>
</dbReference>
<name>A0A2Z7AWN3_9LAMI</name>
<accession>A0A2Z7AWN3</accession>
<evidence type="ECO:0000313" key="4">
    <source>
        <dbReference type="Proteomes" id="UP000250235"/>
    </source>
</evidence>
<protein>
    <recommendedName>
        <fullName evidence="2">Smr domain-containing protein</fullName>
    </recommendedName>
</protein>
<organism evidence="3 4">
    <name type="scientific">Dorcoceras hygrometricum</name>
    <dbReference type="NCBI Taxonomy" id="472368"/>
    <lineage>
        <taxon>Eukaryota</taxon>
        <taxon>Viridiplantae</taxon>
        <taxon>Streptophyta</taxon>
        <taxon>Embryophyta</taxon>
        <taxon>Tracheophyta</taxon>
        <taxon>Spermatophyta</taxon>
        <taxon>Magnoliopsida</taxon>
        <taxon>eudicotyledons</taxon>
        <taxon>Gunneridae</taxon>
        <taxon>Pentapetalae</taxon>
        <taxon>asterids</taxon>
        <taxon>lamiids</taxon>
        <taxon>Lamiales</taxon>
        <taxon>Gesneriaceae</taxon>
        <taxon>Didymocarpoideae</taxon>
        <taxon>Trichosporeae</taxon>
        <taxon>Loxocarpinae</taxon>
        <taxon>Dorcoceras</taxon>
    </lineage>
</organism>
<evidence type="ECO:0000256" key="1">
    <source>
        <dbReference type="SAM" id="MobiDB-lite"/>
    </source>
</evidence>
<feature type="region of interest" description="Disordered" evidence="1">
    <location>
        <begin position="80"/>
        <end position="101"/>
    </location>
</feature>
<keyword evidence="4" id="KW-1185">Reference proteome</keyword>
<dbReference type="OrthoDB" id="3231855at2759"/>
<dbReference type="PROSITE" id="PS50828">
    <property type="entry name" value="SMR"/>
    <property type="match status" value="1"/>
</dbReference>
<dbReference type="InterPro" id="IPR056254">
    <property type="entry name" value="At5g58720/SDE5-like_UBA-like"/>
</dbReference>
<dbReference type="PANTHER" id="PTHR47676">
    <property type="entry name" value="OS01G0225100 PROTEIN"/>
    <property type="match status" value="1"/>
</dbReference>
<dbReference type="AlphaFoldDB" id="A0A2Z7AWN3"/>